<evidence type="ECO:0000259" key="1">
    <source>
        <dbReference type="Pfam" id="PF03235"/>
    </source>
</evidence>
<evidence type="ECO:0000313" key="2">
    <source>
        <dbReference type="EMBL" id="NHQ85698.1"/>
    </source>
</evidence>
<dbReference type="PANTHER" id="PTHR37292:SF2">
    <property type="entry name" value="DUF262 DOMAIN-CONTAINING PROTEIN"/>
    <property type="match status" value="1"/>
</dbReference>
<gene>
    <name evidence="2" type="ORF">HA050_06135</name>
</gene>
<protein>
    <submittedName>
        <fullName evidence="2">DUF262 domain-containing protein</fullName>
    </submittedName>
</protein>
<organism evidence="2 3">
    <name type="scientific">Iodobacter violaceini</name>
    <dbReference type="NCBI Taxonomy" id="3044271"/>
    <lineage>
        <taxon>Bacteria</taxon>
        <taxon>Pseudomonadati</taxon>
        <taxon>Pseudomonadota</taxon>
        <taxon>Betaproteobacteria</taxon>
        <taxon>Neisseriales</taxon>
        <taxon>Chitinibacteraceae</taxon>
        <taxon>Iodobacter</taxon>
    </lineage>
</organism>
<dbReference type="Proteomes" id="UP000712570">
    <property type="component" value="Unassembled WGS sequence"/>
</dbReference>
<name>A0ABX0KZL5_9NEIS</name>
<dbReference type="Pfam" id="PF03235">
    <property type="entry name" value="GmrSD_N"/>
    <property type="match status" value="1"/>
</dbReference>
<dbReference type="InterPro" id="IPR004919">
    <property type="entry name" value="GmrSD_N"/>
</dbReference>
<proteinExistence type="predicted"/>
<keyword evidence="3" id="KW-1185">Reference proteome</keyword>
<dbReference type="RefSeq" id="WP_166823422.1">
    <property type="nucleotide sequence ID" value="NZ_JAAOLX010000002.1"/>
</dbReference>
<evidence type="ECO:0000313" key="3">
    <source>
        <dbReference type="Proteomes" id="UP000712570"/>
    </source>
</evidence>
<dbReference type="PANTHER" id="PTHR37292">
    <property type="entry name" value="VNG6097C"/>
    <property type="match status" value="1"/>
</dbReference>
<sequence>MSDQQHGNKAEIHTLLQPENHNKKYESLFVEIDSGQIKLPMFQREFVWEKEQSAKLIDSILKGFPIGTFIFWKTREELRSYKEVGNHTLPETPKNDYVQYILDGQQRITSLYAIRKGIRITKDGKEIDYQDIFINLNGKLDDDEPIVTTEIPQDAEQGRYVSVHKLLTKNISDFFGSIPIEVIPLIEFYKGRLVNYDFSTITIKDYPIEIACEVFSRINTGGKALTVFEIMVAKTYDEAKGFNLADKYDVLRDGSDEDKKCLALTKFETIPNSLIMQCVAAICKRAIRGRDILKIKREDFIAHWVPMTESLFSAIDFIRSELRVPVSHLLPYPALLIPITYFFYKTNNKKQTLNQGKLLEQYFYWVGLTERYQSSSDSKIIEDFNKMDKIVEDQAPEYTIKEINYEEIKLVHFSSGNAFCKSILCLFAYNQPKSFDTNGSVILDNSNLKIATSRNYHHFFPKKYLKDNVNDAEPNLISNITLIDGYSNKHIIGKKSPKEYIEKLSSKNTEIAESLKSHLISSVGGFGIDENNYEKFIDRRSKAIADALCKKLLIATEK</sequence>
<comment type="caution">
    <text evidence="2">The sequence shown here is derived from an EMBL/GenBank/DDBJ whole genome shotgun (WGS) entry which is preliminary data.</text>
</comment>
<dbReference type="EMBL" id="JAAOLX010000002">
    <property type="protein sequence ID" value="NHQ85698.1"/>
    <property type="molecule type" value="Genomic_DNA"/>
</dbReference>
<reference evidence="2 3" key="1">
    <citation type="submission" date="2020-03" db="EMBL/GenBank/DDBJ databases">
        <title>Draft genome sequence of environmentally isolated violet-colored cultures.</title>
        <authorList>
            <person name="Wilson H.S."/>
        </authorList>
    </citation>
    <scope>NUCLEOTIDE SEQUENCE [LARGE SCALE GENOMIC DNA]</scope>
    <source>
        <strain evidence="2 3">HSC-16F04</strain>
    </source>
</reference>
<accession>A0ABX0KZL5</accession>
<feature type="domain" description="GmrSD restriction endonucleases N-terminal" evidence="1">
    <location>
        <begin position="26"/>
        <end position="234"/>
    </location>
</feature>